<dbReference type="Proteomes" id="UP000239757">
    <property type="component" value="Unassembled WGS sequence"/>
</dbReference>
<protein>
    <recommendedName>
        <fullName evidence="4">DUF7356 domain-containing protein</fullName>
    </recommendedName>
</protein>
<feature type="transmembrane region" description="Helical" evidence="2">
    <location>
        <begin position="323"/>
        <end position="343"/>
    </location>
</feature>
<accession>A0A2P5XYT2</accession>
<feature type="compositionally biased region" description="Basic and acidic residues" evidence="1">
    <location>
        <begin position="122"/>
        <end position="135"/>
    </location>
</feature>
<feature type="compositionally biased region" description="Low complexity" evidence="1">
    <location>
        <begin position="45"/>
        <end position="62"/>
    </location>
</feature>
<feature type="compositionally biased region" description="Polar residues" evidence="1">
    <location>
        <begin position="101"/>
        <end position="121"/>
    </location>
</feature>
<feature type="chain" id="PRO_5015116369" description="DUF7356 domain-containing protein" evidence="3">
    <location>
        <begin position="23"/>
        <end position="423"/>
    </location>
</feature>
<proteinExistence type="predicted"/>
<dbReference type="InterPro" id="IPR055780">
    <property type="entry name" value="DUF7356"/>
</dbReference>
<feature type="signal peptide" evidence="3">
    <location>
        <begin position="1"/>
        <end position="22"/>
    </location>
</feature>
<keyword evidence="3" id="KW-0732">Signal</keyword>
<dbReference type="EMBL" id="KZ663989">
    <property type="protein sequence ID" value="PPS08502.1"/>
    <property type="molecule type" value="Genomic_DNA"/>
</dbReference>
<evidence type="ECO:0000313" key="6">
    <source>
        <dbReference type="Proteomes" id="UP000239757"/>
    </source>
</evidence>
<evidence type="ECO:0000256" key="2">
    <source>
        <dbReference type="SAM" id="Phobius"/>
    </source>
</evidence>
<organism evidence="5 6">
    <name type="scientific">Gossypium barbadense</name>
    <name type="common">Sea Island cotton</name>
    <name type="synonym">Hibiscus barbadensis</name>
    <dbReference type="NCBI Taxonomy" id="3634"/>
    <lineage>
        <taxon>Eukaryota</taxon>
        <taxon>Viridiplantae</taxon>
        <taxon>Streptophyta</taxon>
        <taxon>Embryophyta</taxon>
        <taxon>Tracheophyta</taxon>
        <taxon>Spermatophyta</taxon>
        <taxon>Magnoliopsida</taxon>
        <taxon>eudicotyledons</taxon>
        <taxon>Gunneridae</taxon>
        <taxon>Pentapetalae</taxon>
        <taxon>rosids</taxon>
        <taxon>malvids</taxon>
        <taxon>Malvales</taxon>
        <taxon>Malvaceae</taxon>
        <taxon>Malvoideae</taxon>
        <taxon>Gossypium</taxon>
    </lineage>
</organism>
<feature type="domain" description="DUF7356" evidence="4">
    <location>
        <begin position="173"/>
        <end position="243"/>
    </location>
</feature>
<dbReference type="AlphaFoldDB" id="A0A2P5XYT2"/>
<feature type="region of interest" description="Disordered" evidence="1">
    <location>
        <begin position="36"/>
        <end position="172"/>
    </location>
</feature>
<keyword evidence="2" id="KW-1133">Transmembrane helix</keyword>
<evidence type="ECO:0000256" key="3">
    <source>
        <dbReference type="SAM" id="SignalP"/>
    </source>
</evidence>
<dbReference type="PANTHER" id="PTHR34200:SF2">
    <property type="entry name" value="TRANSMEMBRANE PROTEIN"/>
    <property type="match status" value="1"/>
</dbReference>
<gene>
    <name evidence="5" type="ORF">GOBAR_AA12128</name>
</gene>
<dbReference type="PANTHER" id="PTHR34200">
    <property type="entry name" value="DENTIN SIALOPHOSPHOPROTEIN-LIKE ISOFORM X1"/>
    <property type="match status" value="1"/>
</dbReference>
<sequence length="423" mass="46076">MDRNAMTTSILLFLIVTDVSNASSSSSLKLRYLANESPSKNDTVSTSTTPPSSPLPILLSASGKKKLDPKLDPNSSNKTDFVMPLLGDKKDPKPLGKPKNVSASPQKEKVSGNNPSLTSNPKSDKTMKENKEKKINVGGGNNLNSTNTVKRGYTNKDKEKKKTTKSNVIGNDSKSNIDDTCAGIASRCEDQNSLIACVKGFGTGSKEGIVLVHNKGEKTLDVNLIGPFGVSFPKRLRVPKHGYKMSMEEILLMLGLGTSDLLRSPLKIDQKKLNISLTISEPIALVLTAGNGDCFLPLNAQASETYFFSKLPSYDRLLTPINGAYFLIVAFIIFGGSLACCMFRKSRRHDSGIPYQELEMGLPESMATTNVETAEGWDQVWDDDWDEDMAVRSPLGRNVANISANGLTVRSSNKDGWENDWDD</sequence>
<keyword evidence="2" id="KW-0472">Membrane</keyword>
<reference evidence="5 6" key="1">
    <citation type="submission" date="2015-01" db="EMBL/GenBank/DDBJ databases">
        <title>Genome of allotetraploid Gossypium barbadense reveals genomic plasticity and fiber elongation in cotton evolution.</title>
        <authorList>
            <person name="Chen X."/>
            <person name="Liu X."/>
            <person name="Zhao B."/>
            <person name="Zheng H."/>
            <person name="Hu Y."/>
            <person name="Lu G."/>
            <person name="Yang C."/>
            <person name="Chen J."/>
            <person name="Shan C."/>
            <person name="Zhang L."/>
            <person name="Zhou Y."/>
            <person name="Wang L."/>
            <person name="Guo W."/>
            <person name="Bai Y."/>
            <person name="Ruan J."/>
            <person name="Shangguan X."/>
            <person name="Mao Y."/>
            <person name="Jiang J."/>
            <person name="Zhu Y."/>
            <person name="Lei J."/>
            <person name="Kang H."/>
            <person name="Chen S."/>
            <person name="He X."/>
            <person name="Wang R."/>
            <person name="Wang Y."/>
            <person name="Chen J."/>
            <person name="Wang L."/>
            <person name="Yu S."/>
            <person name="Wang B."/>
            <person name="Wei J."/>
            <person name="Song S."/>
            <person name="Lu X."/>
            <person name="Gao Z."/>
            <person name="Gu W."/>
            <person name="Deng X."/>
            <person name="Ma D."/>
            <person name="Wang S."/>
            <person name="Liang W."/>
            <person name="Fang L."/>
            <person name="Cai C."/>
            <person name="Zhu X."/>
            <person name="Zhou B."/>
            <person name="Zhang Y."/>
            <person name="Chen Z."/>
            <person name="Xu S."/>
            <person name="Zhu R."/>
            <person name="Wang S."/>
            <person name="Zhang T."/>
            <person name="Zhao G."/>
        </authorList>
    </citation>
    <scope>NUCLEOTIDE SEQUENCE [LARGE SCALE GENOMIC DNA]</scope>
    <source>
        <strain evidence="6">cv. Xinhai21</strain>
        <tissue evidence="5">Leaf</tissue>
    </source>
</reference>
<evidence type="ECO:0000256" key="1">
    <source>
        <dbReference type="SAM" id="MobiDB-lite"/>
    </source>
</evidence>
<dbReference type="Pfam" id="PF24053">
    <property type="entry name" value="DUF7356"/>
    <property type="match status" value="1"/>
</dbReference>
<evidence type="ECO:0000259" key="4">
    <source>
        <dbReference type="Pfam" id="PF24053"/>
    </source>
</evidence>
<dbReference type="OrthoDB" id="785602at2759"/>
<name>A0A2P5XYT2_GOSBA</name>
<keyword evidence="2" id="KW-0812">Transmembrane</keyword>
<evidence type="ECO:0000313" key="5">
    <source>
        <dbReference type="EMBL" id="PPS08502.1"/>
    </source>
</evidence>